<dbReference type="eggNOG" id="ENOG5033C7J">
    <property type="taxonomic scope" value="Bacteria"/>
</dbReference>
<evidence type="ECO:0000256" key="1">
    <source>
        <dbReference type="SAM" id="MobiDB-lite"/>
    </source>
</evidence>
<gene>
    <name evidence="3" type="ORF">SAMN05216236_10526</name>
</gene>
<dbReference type="EMBL" id="FPAW01000005">
    <property type="protein sequence ID" value="SFT67033.1"/>
    <property type="molecule type" value="Genomic_DNA"/>
</dbReference>
<name>A0A1I6ZWG3_9RHOB</name>
<evidence type="ECO:0000256" key="2">
    <source>
        <dbReference type="SAM" id="Phobius"/>
    </source>
</evidence>
<keyword evidence="2" id="KW-0812">Transmembrane</keyword>
<feature type="compositionally biased region" description="Basic and acidic residues" evidence="1">
    <location>
        <begin position="274"/>
        <end position="291"/>
    </location>
</feature>
<proteinExistence type="predicted"/>
<dbReference type="Proteomes" id="UP000182466">
    <property type="component" value="Unassembled WGS sequence"/>
</dbReference>
<dbReference type="OrthoDB" id="1090891at2"/>
<dbReference type="AlphaFoldDB" id="A0A1I6ZWG3"/>
<dbReference type="STRING" id="999627.SAMN05216236_10526"/>
<feature type="region of interest" description="Disordered" evidence="1">
    <location>
        <begin position="264"/>
        <end position="294"/>
    </location>
</feature>
<keyword evidence="2" id="KW-0472">Membrane</keyword>
<protein>
    <submittedName>
        <fullName evidence="3">Uncharacterized protein</fullName>
    </submittedName>
</protein>
<evidence type="ECO:0000313" key="4">
    <source>
        <dbReference type="Proteomes" id="UP000182466"/>
    </source>
</evidence>
<accession>A0A1I6ZWG3</accession>
<sequence>MFEAFLVTTSTAGLRPLGSAAQRSFELVSETVRSRLGHDHARLFAEPVATEHGDRVDWYAPMAGAAVPLPDLPEDQQQAVRDRLGVLVADIRTEAERLGESADAQDQRLSEALANAIEIPDDSMVHVVRDADGALHPVLVHWAWLRDAQQSVRGVLTAMVPRPGAEQAAMAPAAGAASTPGNASAAWWWLILLGWLLLALMLGYILYLLIAPCGLTPGRLGYCPRTPDEVSAIPGEREVIEDEVARLQRELALLDRGCQPGVPILPAPPLPKTGPDKSVPDRADPSDKTDLSPEAVGRRLVARGAERGALNFALSWASEDDIDLAVICPGGQEISYKNRSDCGGSFDLDANVKRAQAVADPVENIVFDQVTPGLYKVRATLKGDRTEGEKPVTLHVLRQDGRSRSYSGTVSDKAPEWSLNISISR</sequence>
<reference evidence="3 4" key="1">
    <citation type="submission" date="2016-10" db="EMBL/GenBank/DDBJ databases">
        <authorList>
            <person name="de Groot N.N."/>
        </authorList>
    </citation>
    <scope>NUCLEOTIDE SEQUENCE [LARGE SCALE GENOMIC DNA]</scope>
    <source>
        <strain evidence="3 4">CGMCC 1.10959</strain>
    </source>
</reference>
<keyword evidence="2" id="KW-1133">Transmembrane helix</keyword>
<dbReference type="RefSeq" id="WP_051372237.1">
    <property type="nucleotide sequence ID" value="NZ_FPAW01000005.1"/>
</dbReference>
<keyword evidence="4" id="KW-1185">Reference proteome</keyword>
<evidence type="ECO:0000313" key="3">
    <source>
        <dbReference type="EMBL" id="SFT67033.1"/>
    </source>
</evidence>
<feature type="transmembrane region" description="Helical" evidence="2">
    <location>
        <begin position="186"/>
        <end position="210"/>
    </location>
</feature>
<organism evidence="3 4">
    <name type="scientific">Sedimentitalea nanhaiensis</name>
    <dbReference type="NCBI Taxonomy" id="999627"/>
    <lineage>
        <taxon>Bacteria</taxon>
        <taxon>Pseudomonadati</taxon>
        <taxon>Pseudomonadota</taxon>
        <taxon>Alphaproteobacteria</taxon>
        <taxon>Rhodobacterales</taxon>
        <taxon>Paracoccaceae</taxon>
        <taxon>Sedimentitalea</taxon>
    </lineage>
</organism>